<evidence type="ECO:0000259" key="1">
    <source>
        <dbReference type="Pfam" id="PF18029"/>
    </source>
</evidence>
<name>A0ABT1EBK0_9FIRM</name>
<dbReference type="RefSeq" id="WP_262066972.1">
    <property type="nucleotide sequence ID" value="NZ_JAMXOD010000020.1"/>
</dbReference>
<dbReference type="Pfam" id="PF18029">
    <property type="entry name" value="Glyoxalase_6"/>
    <property type="match status" value="1"/>
</dbReference>
<evidence type="ECO:0000313" key="3">
    <source>
        <dbReference type="Proteomes" id="UP001523566"/>
    </source>
</evidence>
<gene>
    <name evidence="2" type="ORF">NK125_12280</name>
</gene>
<keyword evidence="3" id="KW-1185">Reference proteome</keyword>
<dbReference type="EMBL" id="JAMZFW010000020">
    <property type="protein sequence ID" value="MCP1103188.1"/>
    <property type="molecule type" value="Genomic_DNA"/>
</dbReference>
<feature type="domain" description="Glyoxalase-like" evidence="1">
    <location>
        <begin position="11"/>
        <end position="126"/>
    </location>
</feature>
<protein>
    <submittedName>
        <fullName evidence="2">VOC family protein</fullName>
    </submittedName>
</protein>
<dbReference type="SUPFAM" id="SSF54593">
    <property type="entry name" value="Glyoxalase/Bleomycin resistance protein/Dihydroxybiphenyl dioxygenase"/>
    <property type="match status" value="1"/>
</dbReference>
<organism evidence="2 3">
    <name type="scientific">Aequitasia blattaphilus</name>
    <dbReference type="NCBI Taxonomy" id="2949332"/>
    <lineage>
        <taxon>Bacteria</taxon>
        <taxon>Bacillati</taxon>
        <taxon>Bacillota</taxon>
        <taxon>Clostridia</taxon>
        <taxon>Lachnospirales</taxon>
        <taxon>Lachnospiraceae</taxon>
        <taxon>Aequitasia</taxon>
    </lineage>
</organism>
<accession>A0ABT1EBK0</accession>
<dbReference type="InterPro" id="IPR029068">
    <property type="entry name" value="Glyas_Bleomycin-R_OHBP_Dase"/>
</dbReference>
<dbReference type="PANTHER" id="PTHR35908:SF1">
    <property type="entry name" value="CONSERVED PROTEIN"/>
    <property type="match status" value="1"/>
</dbReference>
<comment type="caution">
    <text evidence="2">The sequence shown here is derived from an EMBL/GenBank/DDBJ whole genome shotgun (WGS) entry which is preliminary data.</text>
</comment>
<sequence>MDDLTIDLRTVVLDCTDVNALADFYINMLGWVKEYEIPNQWLCIQAPSGGVRLAFQSNPDYVPPTWPEKPEKQQQMLHIDFCVSSNDQMKKAIEYAITCGATKANKQYSEEWTVMLDPAGHPFCFVVH</sequence>
<evidence type="ECO:0000313" key="2">
    <source>
        <dbReference type="EMBL" id="MCP1103188.1"/>
    </source>
</evidence>
<proteinExistence type="predicted"/>
<dbReference type="InterPro" id="IPR041581">
    <property type="entry name" value="Glyoxalase_6"/>
</dbReference>
<dbReference type="Gene3D" id="3.10.180.10">
    <property type="entry name" value="2,3-Dihydroxybiphenyl 1,2-Dioxygenase, domain 1"/>
    <property type="match status" value="1"/>
</dbReference>
<reference evidence="2 3" key="1">
    <citation type="journal article" date="2022" name="Genome Biol. Evol.">
        <title>Host diet, physiology and behaviors set the stage for Lachnospiraceae cladogenesis.</title>
        <authorList>
            <person name="Vera-Ponce De Leon A."/>
            <person name="Schneider M."/>
            <person name="Jahnes B.C."/>
            <person name="Sadowski V."/>
            <person name="Camuy-Velez L.A."/>
            <person name="Duan J."/>
            <person name="Sabree Z.L."/>
        </authorList>
    </citation>
    <scope>NUCLEOTIDE SEQUENCE [LARGE SCALE GENOMIC DNA]</scope>
    <source>
        <strain evidence="2 3">PAL113</strain>
    </source>
</reference>
<dbReference type="PANTHER" id="PTHR35908">
    <property type="entry name" value="HYPOTHETICAL FUSION PROTEIN"/>
    <property type="match status" value="1"/>
</dbReference>
<dbReference type="Proteomes" id="UP001523566">
    <property type="component" value="Unassembled WGS sequence"/>
</dbReference>
<dbReference type="CDD" id="cd06587">
    <property type="entry name" value="VOC"/>
    <property type="match status" value="1"/>
</dbReference>